<dbReference type="GO" id="GO:0005739">
    <property type="term" value="C:mitochondrion"/>
    <property type="evidence" value="ECO:0007669"/>
    <property type="project" value="UniProtKB-SubCell"/>
</dbReference>
<evidence type="ECO:0000256" key="5">
    <source>
        <dbReference type="ARBA" id="ARBA00033049"/>
    </source>
</evidence>
<evidence type="ECO:0000313" key="8">
    <source>
        <dbReference type="EMBL" id="AEY68284.1"/>
    </source>
</evidence>
<evidence type="ECO:0000256" key="7">
    <source>
        <dbReference type="SAM" id="MobiDB-lite"/>
    </source>
</evidence>
<name>H2E257_PLAFE</name>
<dbReference type="PANTHER" id="PTHR32247:SF3">
    <property type="entry name" value="DIABLO IAP-BINDING MITOCHONDRIAL PROTEIN"/>
    <property type="match status" value="1"/>
</dbReference>
<feature type="region of interest" description="Disordered" evidence="7">
    <location>
        <begin position="213"/>
        <end position="235"/>
    </location>
</feature>
<keyword evidence="2" id="KW-0053">Apoptosis</keyword>
<keyword evidence="3" id="KW-0809">Transit peptide</keyword>
<comment type="similarity">
    <text evidence="6">Belongs to the Smac/DIABLO protein family.</text>
</comment>
<accession>H2E257</accession>
<dbReference type="GO" id="GO:0043065">
    <property type="term" value="P:positive regulation of apoptotic process"/>
    <property type="evidence" value="ECO:0007669"/>
    <property type="project" value="UniProtKB-ARBA"/>
</dbReference>
<evidence type="ECO:0000256" key="6">
    <source>
        <dbReference type="ARBA" id="ARBA00046319"/>
    </source>
</evidence>
<dbReference type="AlphaFoldDB" id="H2E257"/>
<dbReference type="InterPro" id="IPR015142">
    <property type="entry name" value="Smac_DIABLO"/>
</dbReference>
<dbReference type="FunFam" id="1.20.58.70:FF:000012">
    <property type="entry name" value="diablo homolog, mitochondrial isoform X1"/>
    <property type="match status" value="1"/>
</dbReference>
<dbReference type="InterPro" id="IPR009062">
    <property type="entry name" value="Smac/DIABLO-like_sf"/>
</dbReference>
<evidence type="ECO:0000256" key="2">
    <source>
        <dbReference type="ARBA" id="ARBA00022703"/>
    </source>
</evidence>
<organism evidence="8">
    <name type="scientific">Platichthys flesus</name>
    <name type="common">European flounder</name>
    <name type="synonym">Pleuronectes flesus</name>
    <dbReference type="NCBI Taxonomy" id="8260"/>
    <lineage>
        <taxon>Eukaryota</taxon>
        <taxon>Metazoa</taxon>
        <taxon>Chordata</taxon>
        <taxon>Craniata</taxon>
        <taxon>Vertebrata</taxon>
        <taxon>Euteleostomi</taxon>
        <taxon>Actinopterygii</taxon>
        <taxon>Neopterygii</taxon>
        <taxon>Teleostei</taxon>
        <taxon>Neoteleostei</taxon>
        <taxon>Acanthomorphata</taxon>
        <taxon>Carangaria</taxon>
        <taxon>Pleuronectiformes</taxon>
        <taxon>Pleuronectoidei</taxon>
        <taxon>Pleuronectidae</taxon>
        <taxon>Platichthys</taxon>
    </lineage>
</organism>
<sequence>MAAVRRGAAYFFRSSARVLFNCKNTAVHKPRKWTNVLYTSLASLAVGGGLCAVPFKQVEQLSHDSLIRRAASLVTDSSTTFLSQATLALIDAIDEYSKAVHILNALQRKYLTSLGKLTKDEEDSIWQVIIGQRAEVNDRQDECKRFESTWVSAVKMCEMAADAAYTSGADHASITMNSNLEVALSQVEKAQKLSTEADKKLAETKVMEVRRMAQHSATVQNNDEEEMPEAYLRED</sequence>
<evidence type="ECO:0000256" key="3">
    <source>
        <dbReference type="ARBA" id="ARBA00022946"/>
    </source>
</evidence>
<evidence type="ECO:0000256" key="1">
    <source>
        <dbReference type="ARBA" id="ARBA00004173"/>
    </source>
</evidence>
<dbReference type="EMBL" id="JN686641">
    <property type="protein sequence ID" value="AEY68284.1"/>
    <property type="molecule type" value="mRNA"/>
</dbReference>
<keyword evidence="4" id="KW-0496">Mitochondrion</keyword>
<evidence type="ECO:0000256" key="4">
    <source>
        <dbReference type="ARBA" id="ARBA00023128"/>
    </source>
</evidence>
<dbReference type="Pfam" id="PF09057">
    <property type="entry name" value="Smac_DIABLO"/>
    <property type="match status" value="1"/>
</dbReference>
<protein>
    <recommendedName>
        <fullName evidence="5">Direct IAP-binding protein with low pI</fullName>
    </recommendedName>
</protein>
<reference evidence="8" key="1">
    <citation type="journal article" date="2012" name="Ecotoxicol. Environ. Saf.">
        <title>Diablo/SMAC: A novel biomarker of pollutant exposure in European flounder (Platichthys flesus).</title>
        <authorList>
            <person name="Zacchino V."/>
            <person name="Minghetti M."/>
            <person name="Centoducati G."/>
            <person name="Leaver M.J."/>
        </authorList>
    </citation>
    <scope>NUCLEOTIDE SEQUENCE</scope>
</reference>
<dbReference type="Gene3D" id="1.20.58.70">
    <property type="match status" value="1"/>
</dbReference>
<comment type="subcellular location">
    <subcellularLocation>
        <location evidence="1">Mitochondrion</location>
    </subcellularLocation>
</comment>
<dbReference type="GO" id="GO:0051402">
    <property type="term" value="P:neuron apoptotic process"/>
    <property type="evidence" value="ECO:0007669"/>
    <property type="project" value="TreeGrafter"/>
</dbReference>
<dbReference type="SUPFAM" id="SSF46984">
    <property type="entry name" value="Smac/diablo"/>
    <property type="match status" value="1"/>
</dbReference>
<dbReference type="GO" id="GO:0008631">
    <property type="term" value="P:intrinsic apoptotic signaling pathway in response to oxidative stress"/>
    <property type="evidence" value="ECO:0007669"/>
    <property type="project" value="TreeGrafter"/>
</dbReference>
<dbReference type="PANTHER" id="PTHR32247">
    <property type="entry name" value="DIABLO HOMOLOG, MITOCHONDRIAL"/>
    <property type="match status" value="1"/>
</dbReference>
<proteinExistence type="evidence at transcript level"/>